<dbReference type="PANTHER" id="PTHR33678">
    <property type="entry name" value="BLL1576 PROTEIN"/>
    <property type="match status" value="1"/>
</dbReference>
<feature type="compositionally biased region" description="Basic and acidic residues" evidence="2">
    <location>
        <begin position="129"/>
        <end position="144"/>
    </location>
</feature>
<proteinExistence type="predicted"/>
<comment type="caution">
    <text evidence="7">The sequence shown here is derived from an EMBL/GenBank/DDBJ whole genome shotgun (WGS) entry which is preliminary data.</text>
</comment>
<evidence type="ECO:0000256" key="2">
    <source>
        <dbReference type="SAM" id="MobiDB-lite"/>
    </source>
</evidence>
<dbReference type="InterPro" id="IPR039552">
    <property type="entry name" value="IS66_C"/>
</dbReference>
<dbReference type="Pfam" id="PF13817">
    <property type="entry name" value="DDE_Tnp_IS66_C"/>
    <property type="match status" value="1"/>
</dbReference>
<dbReference type="InterPro" id="IPR024463">
    <property type="entry name" value="Transposase_TnpC_homeodom"/>
</dbReference>
<reference evidence="7 8" key="1">
    <citation type="journal article" date="2020" name="Microorganisms">
        <title>Osmotic Adaptation and Compatible Solute Biosynthesis of Phototrophic Bacteria as Revealed from Genome Analyses.</title>
        <authorList>
            <person name="Imhoff J.F."/>
            <person name="Rahn T."/>
            <person name="Kunzel S."/>
            <person name="Keller A."/>
            <person name="Neulinger S.C."/>
        </authorList>
    </citation>
    <scope>NUCLEOTIDE SEQUENCE [LARGE SCALE GENOMIC DNA]</scope>
    <source>
        <strain evidence="7 8">DSM 9895</strain>
    </source>
</reference>
<feature type="domain" description="Transposase IS66 central" evidence="3">
    <location>
        <begin position="202"/>
        <end position="493"/>
    </location>
</feature>
<sequence>MPLTPADLPTNVAELHALIVANEAALAAKDAELTAAKEGLKVKVLELEKLKIELARLKRMKFGRSSERLEREIKQMELLIEDLEAETAGDQSVDEVAPGETAPKAGDDTETDKPRDAKPAKPASRGPRRFPEHLPRKPVVHDPGDTCGECGGDLRKVGETETEVLTYVPGRFEVIQNIRPAKSCRCCETMVQAPMPSLPIVRGMPSPELLAQIIVSKFCDHLPLYRQEQIYARAGVTLTRALMAGWLGKIAELIDALVEAAGKHVMAGDHIHVDDTPAPTLDPGRGRTKTGHQWIYLRDERPHAGEAAPAALYRYTPDRKGEHPRTELAGFKGAMHADGYTGFNQLYQASGSAPPAIVEVACMAHVRRKIHDVHATQETALTRQGLELIGQLFDIERAIVGAPPDRRRAVRQRESKPVLDAFWTYIETGLRKLPSKSKLADALRYAKVRWTALTRFVDDGHLEISNNAAERGIKPLVLGRKNWLFAGSEAGGHRAAKFYTLIETAKLNGIDPMAYMTAVLSRIADHPINRIDELLPWRIELPPRRS</sequence>
<dbReference type="Pfam" id="PF13007">
    <property type="entry name" value="LZ_Tnp_IS66"/>
    <property type="match status" value="1"/>
</dbReference>
<evidence type="ECO:0000259" key="6">
    <source>
        <dbReference type="Pfam" id="PF13817"/>
    </source>
</evidence>
<organism evidence="7 8">
    <name type="scientific">Rhodovibrio sodomensis</name>
    <dbReference type="NCBI Taxonomy" id="1088"/>
    <lineage>
        <taxon>Bacteria</taxon>
        <taxon>Pseudomonadati</taxon>
        <taxon>Pseudomonadota</taxon>
        <taxon>Alphaproteobacteria</taxon>
        <taxon>Rhodospirillales</taxon>
        <taxon>Rhodovibrionaceae</taxon>
        <taxon>Rhodovibrio</taxon>
    </lineage>
</organism>
<dbReference type="Proteomes" id="UP001296873">
    <property type="component" value="Unassembled WGS sequence"/>
</dbReference>
<feature type="region of interest" description="Disordered" evidence="2">
    <location>
        <begin position="86"/>
        <end position="146"/>
    </location>
</feature>
<evidence type="ECO:0000256" key="1">
    <source>
        <dbReference type="SAM" id="Coils"/>
    </source>
</evidence>
<keyword evidence="8" id="KW-1185">Reference proteome</keyword>
<feature type="compositionally biased region" description="Basic and acidic residues" evidence="2">
    <location>
        <begin position="105"/>
        <end position="119"/>
    </location>
</feature>
<name>A0ABS1DCV3_9PROT</name>
<feature type="domain" description="Transposase IS66 C-terminal" evidence="6">
    <location>
        <begin position="500"/>
        <end position="537"/>
    </location>
</feature>
<dbReference type="PANTHER" id="PTHR33678:SF1">
    <property type="entry name" value="BLL1576 PROTEIN"/>
    <property type="match status" value="1"/>
</dbReference>
<feature type="domain" description="Transposase IS66 zinc-finger binding" evidence="4">
    <location>
        <begin position="146"/>
        <end position="188"/>
    </location>
</feature>
<feature type="domain" description="Transposase TnpC homeodomain" evidence="5">
    <location>
        <begin position="50"/>
        <end position="137"/>
    </location>
</feature>
<accession>A0ABS1DCV3</accession>
<dbReference type="Pfam" id="PF13005">
    <property type="entry name" value="zf-IS66"/>
    <property type="match status" value="1"/>
</dbReference>
<keyword evidence="1" id="KW-0175">Coiled coil</keyword>
<gene>
    <name evidence="7" type="ORF">CKO28_06655</name>
</gene>
<evidence type="ECO:0000259" key="5">
    <source>
        <dbReference type="Pfam" id="PF13007"/>
    </source>
</evidence>
<evidence type="ECO:0000259" key="3">
    <source>
        <dbReference type="Pfam" id="PF03050"/>
    </source>
</evidence>
<evidence type="ECO:0000259" key="4">
    <source>
        <dbReference type="Pfam" id="PF13005"/>
    </source>
</evidence>
<dbReference type="InterPro" id="IPR024474">
    <property type="entry name" value="Znf_dom_IS66"/>
</dbReference>
<dbReference type="InterPro" id="IPR004291">
    <property type="entry name" value="Transposase_IS66_central"/>
</dbReference>
<dbReference type="RefSeq" id="WP_200339877.1">
    <property type="nucleotide sequence ID" value="NZ_NRRL01000011.1"/>
</dbReference>
<dbReference type="InterPro" id="IPR052344">
    <property type="entry name" value="Transposase-related"/>
</dbReference>
<evidence type="ECO:0000313" key="7">
    <source>
        <dbReference type="EMBL" id="MBK1667714.1"/>
    </source>
</evidence>
<feature type="coiled-coil region" evidence="1">
    <location>
        <begin position="40"/>
        <end position="86"/>
    </location>
</feature>
<protein>
    <submittedName>
        <fullName evidence="7">IS66 family transposase</fullName>
    </submittedName>
</protein>
<dbReference type="EMBL" id="NRRL01000011">
    <property type="protein sequence ID" value="MBK1667714.1"/>
    <property type="molecule type" value="Genomic_DNA"/>
</dbReference>
<dbReference type="Pfam" id="PF03050">
    <property type="entry name" value="DDE_Tnp_IS66"/>
    <property type="match status" value="1"/>
</dbReference>
<dbReference type="NCBIfam" id="NF033517">
    <property type="entry name" value="transpos_IS66"/>
    <property type="match status" value="1"/>
</dbReference>
<evidence type="ECO:0000313" key="8">
    <source>
        <dbReference type="Proteomes" id="UP001296873"/>
    </source>
</evidence>